<dbReference type="Gene3D" id="2.30.30.140">
    <property type="match status" value="1"/>
</dbReference>
<reference evidence="3" key="1">
    <citation type="submission" date="2016-11" db="UniProtKB">
        <authorList>
            <consortium name="WormBaseParasite"/>
        </authorList>
    </citation>
    <scope>IDENTIFICATION</scope>
</reference>
<keyword evidence="2" id="KW-1185">Reference proteome</keyword>
<evidence type="ECO:0000259" key="1">
    <source>
        <dbReference type="PROSITE" id="PS50812"/>
    </source>
</evidence>
<accession>A0A1I7XP11</accession>
<evidence type="ECO:0000313" key="2">
    <source>
        <dbReference type="Proteomes" id="UP000095283"/>
    </source>
</evidence>
<feature type="domain" description="PWWP" evidence="1">
    <location>
        <begin position="13"/>
        <end position="30"/>
    </location>
</feature>
<name>A0A1I7XP11_HETBA</name>
<protein>
    <submittedName>
        <fullName evidence="3">PWWP domain-containing protein</fullName>
    </submittedName>
</protein>
<dbReference type="Proteomes" id="UP000095283">
    <property type="component" value="Unplaced"/>
</dbReference>
<dbReference type="PROSITE" id="PS50812">
    <property type="entry name" value="PWWP"/>
    <property type="match status" value="1"/>
</dbReference>
<dbReference type="WBParaSite" id="Hba_19476">
    <property type="protein sequence ID" value="Hba_19476"/>
    <property type="gene ID" value="Hba_19476"/>
</dbReference>
<dbReference type="AlphaFoldDB" id="A0A1I7XP11"/>
<proteinExistence type="predicted"/>
<sequence>MDVESTSEAIFNPGDLIWAKMKGFPPWPAKGFNEGIHEIRVAAGLEAQSTVDPLFAVSNSRKSPSPILTQGRYTIVFTTLVSFYLNLYHRSRSRTSSTASALKHLKKAIKRRRLDSESSGGSRRNKMISGFSERFNTDFFDHFGQFNVFTKFYKLSKPLKKQLFQERPGTPEAPAPLPRPAQFCKECGCECQLYGVKWRCTSKYCLKWNGVAEPFDQPSTSTAIPITPSITLNGDTHRSGPLEMKEIPKVKIDSSEIADERQLSTIKAKKRFKARAFISISAKNQS</sequence>
<organism evidence="2 3">
    <name type="scientific">Heterorhabditis bacteriophora</name>
    <name type="common">Entomopathogenic nematode worm</name>
    <dbReference type="NCBI Taxonomy" id="37862"/>
    <lineage>
        <taxon>Eukaryota</taxon>
        <taxon>Metazoa</taxon>
        <taxon>Ecdysozoa</taxon>
        <taxon>Nematoda</taxon>
        <taxon>Chromadorea</taxon>
        <taxon>Rhabditida</taxon>
        <taxon>Rhabditina</taxon>
        <taxon>Rhabditomorpha</taxon>
        <taxon>Strongyloidea</taxon>
        <taxon>Heterorhabditidae</taxon>
        <taxon>Heterorhabditis</taxon>
    </lineage>
</organism>
<evidence type="ECO:0000313" key="3">
    <source>
        <dbReference type="WBParaSite" id="Hba_19476"/>
    </source>
</evidence>
<dbReference type="SUPFAM" id="SSF63748">
    <property type="entry name" value="Tudor/PWWP/MBT"/>
    <property type="match status" value="1"/>
</dbReference>
<dbReference type="InterPro" id="IPR000313">
    <property type="entry name" value="PWWP_dom"/>
</dbReference>